<feature type="non-terminal residue" evidence="7">
    <location>
        <position position="1"/>
    </location>
</feature>
<keyword evidence="2 5" id="KW-0808">Transferase</keyword>
<dbReference type="Gene3D" id="3.40.50.150">
    <property type="entry name" value="Vaccinia Virus protein VP39"/>
    <property type="match status" value="1"/>
</dbReference>
<evidence type="ECO:0000313" key="8">
    <source>
        <dbReference type="Proteomes" id="UP000035740"/>
    </source>
</evidence>
<dbReference type="InterPro" id="IPR049560">
    <property type="entry name" value="MeTrfase_RsmB-F_NOP2_cat"/>
</dbReference>
<proteinExistence type="inferred from homology"/>
<dbReference type="PRINTS" id="PR02008">
    <property type="entry name" value="RCMTFAMILY"/>
</dbReference>
<feature type="binding site" evidence="5">
    <location>
        <position position="98"/>
    </location>
    <ligand>
        <name>S-adenosyl-L-methionine</name>
        <dbReference type="ChEBI" id="CHEBI:59789"/>
    </ligand>
</feature>
<dbReference type="AlphaFoldDB" id="A0A0J8B028"/>
<dbReference type="EMBL" id="KQ104739">
    <property type="protein sequence ID" value="KMS93272.1"/>
    <property type="molecule type" value="Genomic_DNA"/>
</dbReference>
<dbReference type="GO" id="GO:0008173">
    <property type="term" value="F:RNA methyltransferase activity"/>
    <property type="evidence" value="ECO:0007669"/>
    <property type="project" value="InterPro"/>
</dbReference>
<evidence type="ECO:0000259" key="6">
    <source>
        <dbReference type="PROSITE" id="PS51686"/>
    </source>
</evidence>
<dbReference type="PROSITE" id="PS51686">
    <property type="entry name" value="SAM_MT_RSMB_NOP"/>
    <property type="match status" value="1"/>
</dbReference>
<evidence type="ECO:0000256" key="3">
    <source>
        <dbReference type="ARBA" id="ARBA00022691"/>
    </source>
</evidence>
<evidence type="ECO:0000256" key="2">
    <source>
        <dbReference type="ARBA" id="ARBA00022679"/>
    </source>
</evidence>
<evidence type="ECO:0000256" key="1">
    <source>
        <dbReference type="ARBA" id="ARBA00022603"/>
    </source>
</evidence>
<feature type="binding site" evidence="5">
    <location>
        <begin position="74"/>
        <end position="80"/>
    </location>
    <ligand>
        <name>S-adenosyl-L-methionine</name>
        <dbReference type="ChEBI" id="CHEBI:59789"/>
    </ligand>
</feature>
<gene>
    <name evidence="7" type="ORF">BVRB_033150</name>
</gene>
<dbReference type="GO" id="GO:0070475">
    <property type="term" value="P:rRNA base methylation"/>
    <property type="evidence" value="ECO:0007669"/>
    <property type="project" value="TreeGrafter"/>
</dbReference>
<name>A0A0J8B028_BETVV</name>
<dbReference type="GO" id="GO:0005730">
    <property type="term" value="C:nucleolus"/>
    <property type="evidence" value="ECO:0007669"/>
    <property type="project" value="TreeGrafter"/>
</dbReference>
<protein>
    <recommendedName>
        <fullName evidence="6">SAM-dependent MTase RsmB/NOP-type domain-containing protein</fullName>
    </recommendedName>
</protein>
<dbReference type="GO" id="GO:0003723">
    <property type="term" value="F:RNA binding"/>
    <property type="evidence" value="ECO:0007669"/>
    <property type="project" value="UniProtKB-UniRule"/>
</dbReference>
<dbReference type="Proteomes" id="UP000035740">
    <property type="component" value="Unassembled WGS sequence"/>
</dbReference>
<evidence type="ECO:0000256" key="4">
    <source>
        <dbReference type="ARBA" id="ARBA00022884"/>
    </source>
</evidence>
<feature type="non-terminal residue" evidence="7">
    <location>
        <position position="189"/>
    </location>
</feature>
<evidence type="ECO:0000313" key="7">
    <source>
        <dbReference type="EMBL" id="KMS93272.1"/>
    </source>
</evidence>
<feature type="binding site" evidence="5">
    <location>
        <position position="126"/>
    </location>
    <ligand>
        <name>S-adenosyl-L-methionine</name>
        <dbReference type="ChEBI" id="CHEBI:59789"/>
    </ligand>
</feature>
<dbReference type="InterPro" id="IPR023267">
    <property type="entry name" value="RCMT"/>
</dbReference>
<dbReference type="InterPro" id="IPR001678">
    <property type="entry name" value="MeTrfase_RsmB-F_NOP2_dom"/>
</dbReference>
<accession>A0A0J8B028</accession>
<dbReference type="Pfam" id="PF01189">
    <property type="entry name" value="Methyltr_RsmB-F"/>
    <property type="match status" value="1"/>
</dbReference>
<reference evidence="7 8" key="1">
    <citation type="journal article" date="2014" name="Nature">
        <title>The genome of the recently domesticated crop plant sugar beet (Beta vulgaris).</title>
        <authorList>
            <person name="Dohm J.C."/>
            <person name="Minoche A.E."/>
            <person name="Holtgrawe D."/>
            <person name="Capella-Gutierrez S."/>
            <person name="Zakrzewski F."/>
            <person name="Tafer H."/>
            <person name="Rupp O."/>
            <person name="Sorensen T.R."/>
            <person name="Stracke R."/>
            <person name="Reinhardt R."/>
            <person name="Goesmann A."/>
            <person name="Kraft T."/>
            <person name="Schulz B."/>
            <person name="Stadler P.F."/>
            <person name="Schmidt T."/>
            <person name="Gabaldon T."/>
            <person name="Lehrach H."/>
            <person name="Weisshaar B."/>
            <person name="Himmelbauer H."/>
        </authorList>
    </citation>
    <scope>NUCLEOTIDE SEQUENCE [LARGE SCALE GENOMIC DNA]</scope>
    <source>
        <tissue evidence="7">Taproot</tissue>
    </source>
</reference>
<evidence type="ECO:0000256" key="5">
    <source>
        <dbReference type="PROSITE-ProRule" id="PRU01023"/>
    </source>
</evidence>
<organism evidence="7 8">
    <name type="scientific">Beta vulgaris subsp. vulgaris</name>
    <name type="common">Beet</name>
    <dbReference type="NCBI Taxonomy" id="3555"/>
    <lineage>
        <taxon>Eukaryota</taxon>
        <taxon>Viridiplantae</taxon>
        <taxon>Streptophyta</taxon>
        <taxon>Embryophyta</taxon>
        <taxon>Tracheophyta</taxon>
        <taxon>Spermatophyta</taxon>
        <taxon>Magnoliopsida</taxon>
        <taxon>eudicotyledons</taxon>
        <taxon>Gunneridae</taxon>
        <taxon>Pentapetalae</taxon>
        <taxon>Caryophyllales</taxon>
        <taxon>Chenopodiaceae</taxon>
        <taxon>Betoideae</taxon>
        <taxon>Beta</taxon>
    </lineage>
</organism>
<sequence>LLTNQDDVLKQLSQYEIVVDEHVRDLLVVPADVEMYDHALVQSSHLILQDKASCFPAQILLDTDRPLRHLIDACSAPGNKTLQLAAGLASGAKLTAFERDRIRYNTLCRRVAQAGAADRIETRCADFRSCSPRDDQFADVDAVLIDPSCSGSGLSGYRVDAMLQNATMSEGDIQRLQSQQIELILHAMR</sequence>
<feature type="binding site" evidence="5">
    <location>
        <position position="146"/>
    </location>
    <ligand>
        <name>S-adenosyl-L-methionine</name>
        <dbReference type="ChEBI" id="CHEBI:59789"/>
    </ligand>
</feature>
<keyword evidence="3 5" id="KW-0949">S-adenosyl-L-methionine</keyword>
<dbReference type="InterPro" id="IPR049561">
    <property type="entry name" value="NSUN5_7_fdxn-like"/>
</dbReference>
<dbReference type="PANTHER" id="PTHR22807:SF4">
    <property type="entry name" value="28S RRNA (CYTOSINE-C(5))-METHYLTRANSFERASE"/>
    <property type="match status" value="1"/>
</dbReference>
<keyword evidence="4 5" id="KW-0694">RNA-binding</keyword>
<dbReference type="SUPFAM" id="SSF53335">
    <property type="entry name" value="S-adenosyl-L-methionine-dependent methyltransferases"/>
    <property type="match status" value="1"/>
</dbReference>
<feature type="domain" description="SAM-dependent MTase RsmB/NOP-type" evidence="6">
    <location>
        <begin position="1"/>
        <end position="189"/>
    </location>
</feature>
<keyword evidence="8" id="KW-1185">Reference proteome</keyword>
<comment type="caution">
    <text evidence="5">Lacks conserved residue(s) required for the propagation of feature annotation.</text>
</comment>
<dbReference type="Gene3D" id="3.30.70.1170">
    <property type="entry name" value="Sun protein, domain 3"/>
    <property type="match status" value="1"/>
</dbReference>
<dbReference type="OrthoDB" id="435282at2759"/>
<dbReference type="Pfam" id="PF21148">
    <property type="entry name" value="NSUN5_fdxn-like"/>
    <property type="match status" value="1"/>
</dbReference>
<dbReference type="PANTHER" id="PTHR22807">
    <property type="entry name" value="NOP2 YEAST -RELATED NOL1/NOP2/FMU SUN DOMAIN-CONTAINING"/>
    <property type="match status" value="1"/>
</dbReference>
<dbReference type="InterPro" id="IPR029063">
    <property type="entry name" value="SAM-dependent_MTases_sf"/>
</dbReference>
<keyword evidence="1 5" id="KW-0489">Methyltransferase</keyword>
<comment type="similarity">
    <text evidence="5">Belongs to the class I-like SAM-binding methyltransferase superfamily. RsmB/NOP family.</text>
</comment>